<dbReference type="GO" id="GO:0032259">
    <property type="term" value="P:methylation"/>
    <property type="evidence" value="ECO:0007669"/>
    <property type="project" value="UniProtKB-KW"/>
</dbReference>
<name>A0A2I0WF51_9ASPA</name>
<evidence type="ECO:0000256" key="1">
    <source>
        <dbReference type="ARBA" id="ARBA00022603"/>
    </source>
</evidence>
<dbReference type="CDD" id="cd02440">
    <property type="entry name" value="AdoMet_MTases"/>
    <property type="match status" value="1"/>
</dbReference>
<keyword evidence="2 6" id="KW-0808">Transferase</keyword>
<dbReference type="InterPro" id="IPR010251">
    <property type="entry name" value="Mg_prot_MeTrfase"/>
</dbReference>
<dbReference type="SUPFAM" id="SSF53335">
    <property type="entry name" value="S-adenosyl-L-methionine-dependent methyltransferases"/>
    <property type="match status" value="1"/>
</dbReference>
<keyword evidence="1 6" id="KW-0489">Methyltransferase</keyword>
<keyword evidence="7" id="KW-1185">Reference proteome</keyword>
<keyword evidence="3" id="KW-0949">S-adenosyl-L-methionine</keyword>
<dbReference type="PANTHER" id="PTHR43464:SF19">
    <property type="entry name" value="UBIQUINONE BIOSYNTHESIS O-METHYLTRANSFERASE, MITOCHONDRIAL"/>
    <property type="match status" value="1"/>
</dbReference>
<dbReference type="Pfam" id="PF07109">
    <property type="entry name" value="Mg-por_mtran_C"/>
    <property type="match status" value="1"/>
</dbReference>
<feature type="domain" description="Magnesium-protoporphyrin IX methyltransferase C-terminal" evidence="5">
    <location>
        <begin position="261"/>
        <end position="356"/>
    </location>
</feature>
<gene>
    <name evidence="6" type="ORF">MA16_Dca003472</name>
</gene>
<organism evidence="6 7">
    <name type="scientific">Dendrobium catenatum</name>
    <dbReference type="NCBI Taxonomy" id="906689"/>
    <lineage>
        <taxon>Eukaryota</taxon>
        <taxon>Viridiplantae</taxon>
        <taxon>Streptophyta</taxon>
        <taxon>Embryophyta</taxon>
        <taxon>Tracheophyta</taxon>
        <taxon>Spermatophyta</taxon>
        <taxon>Magnoliopsida</taxon>
        <taxon>Liliopsida</taxon>
        <taxon>Asparagales</taxon>
        <taxon>Orchidaceae</taxon>
        <taxon>Epidendroideae</taxon>
        <taxon>Malaxideae</taxon>
        <taxon>Dendrobiinae</taxon>
        <taxon>Dendrobium</taxon>
    </lineage>
</organism>
<reference evidence="6 7" key="1">
    <citation type="journal article" date="2016" name="Sci. Rep.">
        <title>The Dendrobium catenatum Lindl. genome sequence provides insights into polysaccharide synthase, floral development and adaptive evolution.</title>
        <authorList>
            <person name="Zhang G.Q."/>
            <person name="Xu Q."/>
            <person name="Bian C."/>
            <person name="Tsai W.C."/>
            <person name="Yeh C.M."/>
            <person name="Liu K.W."/>
            <person name="Yoshida K."/>
            <person name="Zhang L.S."/>
            <person name="Chang S.B."/>
            <person name="Chen F."/>
            <person name="Shi Y."/>
            <person name="Su Y.Y."/>
            <person name="Zhang Y.Q."/>
            <person name="Chen L.J."/>
            <person name="Yin Y."/>
            <person name="Lin M."/>
            <person name="Huang H."/>
            <person name="Deng H."/>
            <person name="Wang Z.W."/>
            <person name="Zhu S.L."/>
            <person name="Zhao X."/>
            <person name="Deng C."/>
            <person name="Niu S.C."/>
            <person name="Huang J."/>
            <person name="Wang M."/>
            <person name="Liu G.H."/>
            <person name="Yang H.J."/>
            <person name="Xiao X.J."/>
            <person name="Hsiao Y.Y."/>
            <person name="Wu W.L."/>
            <person name="Chen Y.Y."/>
            <person name="Mitsuda N."/>
            <person name="Ohme-Takagi M."/>
            <person name="Luo Y.B."/>
            <person name="Van de Peer Y."/>
            <person name="Liu Z.J."/>
        </authorList>
    </citation>
    <scope>NUCLEOTIDE SEQUENCE [LARGE SCALE GENOMIC DNA]</scope>
    <source>
        <tissue evidence="6">The whole plant</tissue>
    </source>
</reference>
<dbReference type="GO" id="GO:0015995">
    <property type="term" value="P:chlorophyll biosynthetic process"/>
    <property type="evidence" value="ECO:0007669"/>
    <property type="project" value="InterPro"/>
</dbReference>
<dbReference type="InterPro" id="IPR029063">
    <property type="entry name" value="SAM-dependent_MTases_sf"/>
</dbReference>
<proteinExistence type="predicted"/>
<evidence type="ECO:0000313" key="7">
    <source>
        <dbReference type="Proteomes" id="UP000233837"/>
    </source>
</evidence>
<evidence type="ECO:0000256" key="4">
    <source>
        <dbReference type="SAM" id="MobiDB-lite"/>
    </source>
</evidence>
<evidence type="ECO:0000259" key="5">
    <source>
        <dbReference type="Pfam" id="PF07109"/>
    </source>
</evidence>
<dbReference type="InterPro" id="IPR010940">
    <property type="entry name" value="Mg_prot_MeTrfase_C"/>
</dbReference>
<dbReference type="Proteomes" id="UP000233837">
    <property type="component" value="Unassembled WGS sequence"/>
</dbReference>
<dbReference type="AlphaFoldDB" id="A0A2I0WF51"/>
<sequence>MINHKQYLQPYPESITNPQLTNPQSITKQYFYSTKNNKFQKPKENPMAFAAVLSSGSRARTSSSNLQTPTPRRRPTTKTLALPPLPLAADLSLDSPAAIAVLGSAALAAAVSLTDPERRRQQQAQEIGGTDKEVVREYFNTTGFDRWKKIYGDATEGVNKVQLDIRLGHSKTVENAIQMLKDGGPLSGVSVCDAGCGTGSLAIPLAREGAIVSANDISAAMVAEARRQADEAISGVEGLTFPKFEVMDLEGLEGKYHTVVCLDVLIHYPQEKAEGMIAHLASLAEERLVLSFAPKTLYYSFLKRLGELFPGPSKATRAYLHAESDVERALEKVGWRVRRRGFTSTQFYFAKLVEAVPVA</sequence>
<evidence type="ECO:0000256" key="2">
    <source>
        <dbReference type="ARBA" id="ARBA00022679"/>
    </source>
</evidence>
<protein>
    <submittedName>
        <fullName evidence="6">Magnesium-protoporphyrin O-methyltransferase</fullName>
    </submittedName>
</protein>
<dbReference type="STRING" id="906689.A0A2I0WF51"/>
<dbReference type="GO" id="GO:0046406">
    <property type="term" value="F:magnesium protoporphyrin IX methyltransferase activity"/>
    <property type="evidence" value="ECO:0007669"/>
    <property type="project" value="InterPro"/>
</dbReference>
<evidence type="ECO:0000256" key="3">
    <source>
        <dbReference type="ARBA" id="ARBA00022691"/>
    </source>
</evidence>
<reference evidence="6 7" key="2">
    <citation type="journal article" date="2017" name="Nature">
        <title>The Apostasia genome and the evolution of orchids.</title>
        <authorList>
            <person name="Zhang G.Q."/>
            <person name="Liu K.W."/>
            <person name="Li Z."/>
            <person name="Lohaus R."/>
            <person name="Hsiao Y.Y."/>
            <person name="Niu S.C."/>
            <person name="Wang J.Y."/>
            <person name="Lin Y.C."/>
            <person name="Xu Q."/>
            <person name="Chen L.J."/>
            <person name="Yoshida K."/>
            <person name="Fujiwara S."/>
            <person name="Wang Z.W."/>
            <person name="Zhang Y.Q."/>
            <person name="Mitsuda N."/>
            <person name="Wang M."/>
            <person name="Liu G.H."/>
            <person name="Pecoraro L."/>
            <person name="Huang H.X."/>
            <person name="Xiao X.J."/>
            <person name="Lin M."/>
            <person name="Wu X.Y."/>
            <person name="Wu W.L."/>
            <person name="Chen Y.Y."/>
            <person name="Chang S.B."/>
            <person name="Sakamoto S."/>
            <person name="Ohme-Takagi M."/>
            <person name="Yagi M."/>
            <person name="Zeng S.J."/>
            <person name="Shen C.Y."/>
            <person name="Yeh C.M."/>
            <person name="Luo Y.B."/>
            <person name="Tsai W.C."/>
            <person name="Van de Peer Y."/>
            <person name="Liu Z.J."/>
        </authorList>
    </citation>
    <scope>NUCLEOTIDE SEQUENCE [LARGE SCALE GENOMIC DNA]</scope>
    <source>
        <tissue evidence="6">The whole plant</tissue>
    </source>
</reference>
<feature type="region of interest" description="Disordered" evidence="4">
    <location>
        <begin position="54"/>
        <end position="79"/>
    </location>
</feature>
<dbReference type="Gene3D" id="3.40.50.150">
    <property type="entry name" value="Vaccinia Virus protein VP39"/>
    <property type="match status" value="1"/>
</dbReference>
<accession>A0A2I0WF51</accession>
<feature type="region of interest" description="Disordered" evidence="4">
    <location>
        <begin position="1"/>
        <end position="22"/>
    </location>
</feature>
<dbReference type="EMBL" id="KZ502674">
    <property type="protein sequence ID" value="PKU74269.1"/>
    <property type="molecule type" value="Genomic_DNA"/>
</dbReference>
<feature type="compositionally biased region" description="Low complexity" evidence="4">
    <location>
        <begin position="54"/>
        <end position="70"/>
    </location>
</feature>
<dbReference type="PANTHER" id="PTHR43464">
    <property type="entry name" value="METHYLTRANSFERASE"/>
    <property type="match status" value="1"/>
</dbReference>
<dbReference type="NCBIfam" id="TIGR02021">
    <property type="entry name" value="BchM-ChlM"/>
    <property type="match status" value="1"/>
</dbReference>
<evidence type="ECO:0000313" key="6">
    <source>
        <dbReference type="EMBL" id="PKU74269.1"/>
    </source>
</evidence>
<dbReference type="PROSITE" id="PS51556">
    <property type="entry name" value="SAM_MT_MG_PIX"/>
    <property type="match status" value="1"/>
</dbReference>